<protein>
    <submittedName>
        <fullName evidence="9">Uncharacterized protein</fullName>
    </submittedName>
</protein>
<sequence length="733" mass="75066">MSEAPHLGFASPARPNVPMPAPGPNSPAMPGAEAWSPGSPSAALAMSMFSMPGRTPSTEPALATPAPGGFSAPSPGLGPASPGPSASTLRGAALHPGFGEPDDLFPPTPSRPGSGVSATGPGVASPAADVLTPTAPAVAAQGDVIPGDAVGALCRALRHEVLPRLAGRSVAVQSTDPLVALAVRTALAAPAGGASESGPEPHSRPASGALEGLTVEDHVAIGALSRMLIHSAREGQGNSCLVTGSSASGKTRVIEYALAALRLACRAGFDPNRLSECLEGPEGAAPRLVRLSGLAAVDERAALFDIARQLSAEDALAARLEQAPARAHAAGPGDISDEEDDEEAAGSGGRRSSREAASAGRRLDVADALNAVLATLRVGAGAGPSGPVATPAGGGATPPVVFVLDHVEYLVSGRHGRQALLYSLLELTIALTERPVLLVAATSQSDVLESLEKRVRSRFSNTLIRVDPPHPAERLADMLFIHGHWGPDPAGALGAWNAQVERLAARLDWALEEVVGDARDLTRAAANLVAAGLAELQEAARRPEPPGPVAIGPLLSPEELRRQCRRQAHARSTPARLQDLSVLQLALLVASFRLPFYTTATHSAGAAHKIRGGRGAAGSLSSSDGALLAGSTLSGEPWPVFNFDMVHHTYTQFALRQTSHHTDVYSRPVCQKAFADLVALELVIPAVGASGNVVNSGAAGSMMVRSAISEADLQAAIRTRPECPVMLRLFAGV</sequence>
<evidence type="ECO:0000256" key="6">
    <source>
        <dbReference type="SAM" id="MobiDB-lite"/>
    </source>
</evidence>
<dbReference type="Gene3D" id="3.40.50.300">
    <property type="entry name" value="P-loop containing nucleotide triphosphate hydrolases"/>
    <property type="match status" value="1"/>
</dbReference>
<accession>A0A058Z3X9</accession>
<feature type="compositionally biased region" description="Low complexity" evidence="6">
    <location>
        <begin position="63"/>
        <end position="87"/>
    </location>
</feature>
<reference evidence="9" key="1">
    <citation type="submission" date="2013-04" db="EMBL/GenBank/DDBJ databases">
        <title>The Genome Sequence of Fonticula alba ATCC 38817.</title>
        <authorList>
            <consortium name="The Broad Institute Genomics Platform"/>
            <person name="Russ C."/>
            <person name="Cuomo C."/>
            <person name="Burger G."/>
            <person name="Gray M.W."/>
            <person name="Holland P.W.H."/>
            <person name="King N."/>
            <person name="Lang F.B.F."/>
            <person name="Roger A.J."/>
            <person name="Ruiz-Trillo I."/>
            <person name="Brown M."/>
            <person name="Walker B."/>
            <person name="Young S."/>
            <person name="Zeng Q."/>
            <person name="Gargeya S."/>
            <person name="Fitzgerald M."/>
            <person name="Haas B."/>
            <person name="Abouelleil A."/>
            <person name="Allen A.W."/>
            <person name="Alvarado L."/>
            <person name="Arachchi H.M."/>
            <person name="Berlin A.M."/>
            <person name="Chapman S.B."/>
            <person name="Gainer-Dewar J."/>
            <person name="Goldberg J."/>
            <person name="Griggs A."/>
            <person name="Gujja S."/>
            <person name="Hansen M."/>
            <person name="Howarth C."/>
            <person name="Imamovic A."/>
            <person name="Ireland A."/>
            <person name="Larimer J."/>
            <person name="McCowan C."/>
            <person name="Murphy C."/>
            <person name="Pearson M."/>
            <person name="Poon T.W."/>
            <person name="Priest M."/>
            <person name="Roberts A."/>
            <person name="Saif S."/>
            <person name="Shea T."/>
            <person name="Sisk P."/>
            <person name="Sykes S."/>
            <person name="Wortman J."/>
            <person name="Nusbaum C."/>
            <person name="Birren B."/>
        </authorList>
    </citation>
    <scope>NUCLEOTIDE SEQUENCE [LARGE SCALE GENOMIC DNA]</scope>
    <source>
        <strain evidence="9">ATCC 38817</strain>
    </source>
</reference>
<dbReference type="InterPro" id="IPR016527">
    <property type="entry name" value="ORC4"/>
</dbReference>
<evidence type="ECO:0000256" key="4">
    <source>
        <dbReference type="ARBA" id="ARBA00023125"/>
    </source>
</evidence>
<dbReference type="Pfam" id="PF13191">
    <property type="entry name" value="AAA_16"/>
    <property type="match status" value="1"/>
</dbReference>
<dbReference type="AlphaFoldDB" id="A0A058Z3X9"/>
<feature type="domain" description="Origin recognition complex subunit 4 C-terminal" evidence="8">
    <location>
        <begin position="494"/>
        <end position="716"/>
    </location>
</feature>
<evidence type="ECO:0000313" key="9">
    <source>
        <dbReference type="EMBL" id="KCV68846.1"/>
    </source>
</evidence>
<dbReference type="GO" id="GO:0005664">
    <property type="term" value="C:nuclear origin of replication recognition complex"/>
    <property type="evidence" value="ECO:0007669"/>
    <property type="project" value="TreeGrafter"/>
</dbReference>
<keyword evidence="4" id="KW-0238">DNA-binding</keyword>
<feature type="domain" description="Orc1-like AAA ATPase" evidence="7">
    <location>
        <begin position="226"/>
        <end position="439"/>
    </location>
</feature>
<dbReference type="InterPro" id="IPR041664">
    <property type="entry name" value="AAA_16"/>
</dbReference>
<dbReference type="GeneID" id="20528989"/>
<dbReference type="eggNOG" id="KOG2228">
    <property type="taxonomic scope" value="Eukaryota"/>
</dbReference>
<keyword evidence="5" id="KW-0539">Nucleus</keyword>
<dbReference type="PANTHER" id="PTHR12087:SF0">
    <property type="entry name" value="ORIGIN RECOGNITION COMPLEX SUBUNIT 4"/>
    <property type="match status" value="1"/>
</dbReference>
<evidence type="ECO:0000256" key="5">
    <source>
        <dbReference type="ARBA" id="ARBA00023242"/>
    </source>
</evidence>
<dbReference type="OMA" id="HERAWIP"/>
<evidence type="ECO:0000259" key="7">
    <source>
        <dbReference type="Pfam" id="PF13191"/>
    </source>
</evidence>
<feature type="region of interest" description="Disordered" evidence="6">
    <location>
        <begin position="1"/>
        <end position="128"/>
    </location>
</feature>
<evidence type="ECO:0000256" key="2">
    <source>
        <dbReference type="ARBA" id="ARBA00005334"/>
    </source>
</evidence>
<dbReference type="SUPFAM" id="SSF52540">
    <property type="entry name" value="P-loop containing nucleoside triphosphate hydrolases"/>
    <property type="match status" value="1"/>
</dbReference>
<dbReference type="InterPro" id="IPR032705">
    <property type="entry name" value="ORC4_C"/>
</dbReference>
<evidence type="ECO:0000256" key="1">
    <source>
        <dbReference type="ARBA" id="ARBA00004123"/>
    </source>
</evidence>
<evidence type="ECO:0000256" key="3">
    <source>
        <dbReference type="ARBA" id="ARBA00022705"/>
    </source>
</evidence>
<dbReference type="GO" id="GO:0003688">
    <property type="term" value="F:DNA replication origin binding"/>
    <property type="evidence" value="ECO:0007669"/>
    <property type="project" value="TreeGrafter"/>
</dbReference>
<dbReference type="InterPro" id="IPR027417">
    <property type="entry name" value="P-loop_NTPase"/>
</dbReference>
<organism evidence="9">
    <name type="scientific">Fonticula alba</name>
    <name type="common">Slime mold</name>
    <dbReference type="NCBI Taxonomy" id="691883"/>
    <lineage>
        <taxon>Eukaryota</taxon>
        <taxon>Rotosphaerida</taxon>
        <taxon>Fonticulaceae</taxon>
        <taxon>Fonticula</taxon>
    </lineage>
</organism>
<feature type="region of interest" description="Disordered" evidence="6">
    <location>
        <begin position="326"/>
        <end position="358"/>
    </location>
</feature>
<comment type="subcellular location">
    <subcellularLocation>
        <location evidence="1">Nucleus</location>
    </subcellularLocation>
</comment>
<dbReference type="PANTHER" id="PTHR12087">
    <property type="entry name" value="ORIGIN RECOGNITION COMPLEX SUBUNIT 4"/>
    <property type="match status" value="1"/>
</dbReference>
<dbReference type="RefSeq" id="XP_009496417.1">
    <property type="nucleotide sequence ID" value="XM_009498142.1"/>
</dbReference>
<comment type="similarity">
    <text evidence="2">Belongs to the ORC4 family.</text>
</comment>
<dbReference type="STRING" id="691883.A0A058Z3X9"/>
<dbReference type="EMBL" id="KB932207">
    <property type="protein sequence ID" value="KCV68846.1"/>
    <property type="molecule type" value="Genomic_DNA"/>
</dbReference>
<keyword evidence="3" id="KW-0235">DNA replication</keyword>
<feature type="compositionally biased region" description="Acidic residues" evidence="6">
    <location>
        <begin position="335"/>
        <end position="344"/>
    </location>
</feature>
<dbReference type="Pfam" id="PF14629">
    <property type="entry name" value="ORC4_C"/>
    <property type="match status" value="1"/>
</dbReference>
<evidence type="ECO:0000259" key="8">
    <source>
        <dbReference type="Pfam" id="PF14629"/>
    </source>
</evidence>
<gene>
    <name evidence="9" type="ORF">H696_04264</name>
</gene>
<name>A0A058Z3X9_FONAL</name>
<evidence type="ECO:0000313" key="10">
    <source>
        <dbReference type="Proteomes" id="UP000030693"/>
    </source>
</evidence>
<feature type="compositionally biased region" description="Pro residues" evidence="6">
    <location>
        <begin position="15"/>
        <end position="27"/>
    </location>
</feature>
<dbReference type="OrthoDB" id="343623at2759"/>
<dbReference type="Proteomes" id="UP000030693">
    <property type="component" value="Unassembled WGS sequence"/>
</dbReference>
<proteinExistence type="inferred from homology"/>
<dbReference type="GO" id="GO:0006270">
    <property type="term" value="P:DNA replication initiation"/>
    <property type="evidence" value="ECO:0007669"/>
    <property type="project" value="TreeGrafter"/>
</dbReference>
<keyword evidence="10" id="KW-1185">Reference proteome</keyword>